<keyword evidence="3" id="KW-1185">Reference proteome</keyword>
<dbReference type="PROSITE" id="PS51384">
    <property type="entry name" value="FAD_FR"/>
    <property type="match status" value="1"/>
</dbReference>
<dbReference type="EMBL" id="CP089983">
    <property type="protein sequence ID" value="WXB00455.1"/>
    <property type="molecule type" value="Genomic_DNA"/>
</dbReference>
<dbReference type="SUPFAM" id="SSF52343">
    <property type="entry name" value="Ferredoxin reductase-like, C-terminal NADP-linked domain"/>
    <property type="match status" value="1"/>
</dbReference>
<dbReference type="Gene3D" id="3.40.50.80">
    <property type="entry name" value="Nucleotide-binding domain of ferredoxin-NADP reductase (FNR) module"/>
    <property type="match status" value="1"/>
</dbReference>
<dbReference type="Proteomes" id="UP001374803">
    <property type="component" value="Chromosome"/>
</dbReference>
<accession>A0ABZ2KPK9</accession>
<feature type="domain" description="FAD-binding FR-type" evidence="1">
    <location>
        <begin position="4"/>
        <end position="106"/>
    </location>
</feature>
<dbReference type="InterPro" id="IPR039261">
    <property type="entry name" value="FNR_nucleotide-bd"/>
</dbReference>
<reference evidence="2" key="1">
    <citation type="submission" date="2021-12" db="EMBL/GenBank/DDBJ databases">
        <title>Discovery of the Pendulisporaceae a myxobacterial family with distinct sporulation behavior and unique specialized metabolism.</title>
        <authorList>
            <person name="Garcia R."/>
            <person name="Popoff A."/>
            <person name="Bader C.D."/>
            <person name="Loehr J."/>
            <person name="Walesch S."/>
            <person name="Walt C."/>
            <person name="Boldt J."/>
            <person name="Bunk B."/>
            <person name="Haeckl F.J.F.P.J."/>
            <person name="Gunesch A.P."/>
            <person name="Birkelbach J."/>
            <person name="Nuebel U."/>
            <person name="Pietschmann T."/>
            <person name="Bach T."/>
            <person name="Mueller R."/>
        </authorList>
    </citation>
    <scope>NUCLEOTIDE SEQUENCE</scope>
    <source>
        <strain evidence="2">MSr11367</strain>
    </source>
</reference>
<dbReference type="PRINTS" id="PR00371">
    <property type="entry name" value="FPNCR"/>
</dbReference>
<organism evidence="2 3">
    <name type="scientific">Pendulispora rubella</name>
    <dbReference type="NCBI Taxonomy" id="2741070"/>
    <lineage>
        <taxon>Bacteria</taxon>
        <taxon>Pseudomonadati</taxon>
        <taxon>Myxococcota</taxon>
        <taxon>Myxococcia</taxon>
        <taxon>Myxococcales</taxon>
        <taxon>Sorangiineae</taxon>
        <taxon>Pendulisporaceae</taxon>
        <taxon>Pendulispora</taxon>
    </lineage>
</organism>
<gene>
    <name evidence="2" type="ORF">LVJ94_26465</name>
</gene>
<dbReference type="PANTHER" id="PTHR47354:SF5">
    <property type="entry name" value="PROTEIN RFBI"/>
    <property type="match status" value="1"/>
</dbReference>
<protein>
    <submittedName>
        <fullName evidence="2">FAD-dependent oxidoreductase</fullName>
    </submittedName>
</protein>
<dbReference type="Pfam" id="PF00970">
    <property type="entry name" value="FAD_binding_6"/>
    <property type="match status" value="1"/>
</dbReference>
<dbReference type="InterPro" id="IPR001709">
    <property type="entry name" value="Flavoprot_Pyr_Nucl_cyt_Rdtase"/>
</dbReference>
<proteinExistence type="predicted"/>
<dbReference type="CDD" id="cd00322">
    <property type="entry name" value="FNR_like"/>
    <property type="match status" value="1"/>
</dbReference>
<name>A0ABZ2KPK9_9BACT</name>
<evidence type="ECO:0000313" key="2">
    <source>
        <dbReference type="EMBL" id="WXB00455.1"/>
    </source>
</evidence>
<dbReference type="PANTHER" id="PTHR47354">
    <property type="entry name" value="NADH OXIDOREDUCTASE HCR"/>
    <property type="match status" value="1"/>
</dbReference>
<dbReference type="InterPro" id="IPR017938">
    <property type="entry name" value="Riboflavin_synthase-like_b-brl"/>
</dbReference>
<dbReference type="PRINTS" id="PR00410">
    <property type="entry name" value="PHEHYDRXLASE"/>
</dbReference>
<evidence type="ECO:0000259" key="1">
    <source>
        <dbReference type="PROSITE" id="PS51384"/>
    </source>
</evidence>
<dbReference type="InterPro" id="IPR017927">
    <property type="entry name" value="FAD-bd_FR_type"/>
</dbReference>
<dbReference type="RefSeq" id="WP_394830055.1">
    <property type="nucleotide sequence ID" value="NZ_CP089929.1"/>
</dbReference>
<sequence length="243" mass="26836">MPLPPNFQVRLIDSRKLSPSVRELTFEREDGAAFAFDAGQWLSLVLPRPDGEIRRSYSIASHPSASPSFQLAVTKVDGGPGSTYLHELSRGATLTAIGPQGFFSRPLDKTGPSLFVATGTGVTPLRSMIRAAVETGHTLPMWLVFGVRHEGDICYRDEFAELARKHPNIRFVPTLSRADDTWSGARGYVQTHVPTLWNDLTALGLGTPHAYICGLKRMVSTVRDLLRNDMAIPRGHVHSERYD</sequence>
<dbReference type="InterPro" id="IPR050415">
    <property type="entry name" value="MRET"/>
</dbReference>
<evidence type="ECO:0000313" key="3">
    <source>
        <dbReference type="Proteomes" id="UP001374803"/>
    </source>
</evidence>
<dbReference type="InterPro" id="IPR008333">
    <property type="entry name" value="Cbr1-like_FAD-bd_dom"/>
</dbReference>
<dbReference type="Gene3D" id="2.40.30.10">
    <property type="entry name" value="Translation factors"/>
    <property type="match status" value="1"/>
</dbReference>
<dbReference type="Pfam" id="PF00175">
    <property type="entry name" value="NAD_binding_1"/>
    <property type="match status" value="1"/>
</dbReference>
<dbReference type="InterPro" id="IPR001433">
    <property type="entry name" value="OxRdtase_FAD/NAD-bd"/>
</dbReference>
<dbReference type="SUPFAM" id="SSF63380">
    <property type="entry name" value="Riboflavin synthase domain-like"/>
    <property type="match status" value="1"/>
</dbReference>